<feature type="transmembrane region" description="Helical" evidence="1">
    <location>
        <begin position="73"/>
        <end position="91"/>
    </location>
</feature>
<evidence type="ECO:0000256" key="1">
    <source>
        <dbReference type="SAM" id="Phobius"/>
    </source>
</evidence>
<evidence type="ECO:0000313" key="2">
    <source>
        <dbReference type="EMBL" id="OKL52811.1"/>
    </source>
</evidence>
<proteinExistence type="predicted"/>
<dbReference type="STRING" id="52770.BSZ40_01545"/>
<dbReference type="PROSITE" id="PS51257">
    <property type="entry name" value="PROKAR_LIPOPROTEIN"/>
    <property type="match status" value="1"/>
</dbReference>
<dbReference type="EMBL" id="MQVS01000001">
    <property type="protein sequence ID" value="OKL52811.1"/>
    <property type="molecule type" value="Genomic_DNA"/>
</dbReference>
<organism evidence="2 3">
    <name type="scientific">Buchananella hordeovulneris</name>
    <dbReference type="NCBI Taxonomy" id="52770"/>
    <lineage>
        <taxon>Bacteria</taxon>
        <taxon>Bacillati</taxon>
        <taxon>Actinomycetota</taxon>
        <taxon>Actinomycetes</taxon>
        <taxon>Actinomycetales</taxon>
        <taxon>Actinomycetaceae</taxon>
        <taxon>Buchananella</taxon>
    </lineage>
</organism>
<comment type="caution">
    <text evidence="2">The sequence shown here is derived from an EMBL/GenBank/DDBJ whole genome shotgun (WGS) entry which is preliminary data.</text>
</comment>
<sequence length="100" mass="10331">MTKQLPTPRPASSPRAGAGVGIVVVFIAAVVACGWWVSVLAAVRLLAAGLAVEGAWRAYLASRKQASWTDARGGWADAALLGALAVALWYLSSLARIDIG</sequence>
<dbReference type="RefSeq" id="WP_073822579.1">
    <property type="nucleotide sequence ID" value="NZ_JAUNKL010000048.1"/>
</dbReference>
<gene>
    <name evidence="2" type="ORF">BSZ40_01545</name>
</gene>
<dbReference type="Proteomes" id="UP000185612">
    <property type="component" value="Unassembled WGS sequence"/>
</dbReference>
<feature type="transmembrane region" description="Helical" evidence="1">
    <location>
        <begin position="20"/>
        <end position="52"/>
    </location>
</feature>
<reference evidence="3" key="1">
    <citation type="submission" date="2016-12" db="EMBL/GenBank/DDBJ databases">
        <authorList>
            <person name="Meng X."/>
        </authorList>
    </citation>
    <scope>NUCLEOTIDE SEQUENCE [LARGE SCALE GENOMIC DNA]</scope>
    <source>
        <strain evidence="3">DSM 20732</strain>
    </source>
</reference>
<protein>
    <recommendedName>
        <fullName evidence="4">DUF3017 domain-containing protein</fullName>
    </recommendedName>
</protein>
<keyword evidence="1" id="KW-1133">Transmembrane helix</keyword>
<keyword evidence="1" id="KW-0472">Membrane</keyword>
<keyword evidence="1" id="KW-0812">Transmembrane</keyword>
<evidence type="ECO:0008006" key="4">
    <source>
        <dbReference type="Google" id="ProtNLM"/>
    </source>
</evidence>
<keyword evidence="3" id="KW-1185">Reference proteome</keyword>
<accession>A0A1Q5PYV4</accession>
<dbReference type="AlphaFoldDB" id="A0A1Q5PYV4"/>
<name>A0A1Q5PYV4_9ACTO</name>
<evidence type="ECO:0000313" key="3">
    <source>
        <dbReference type="Proteomes" id="UP000185612"/>
    </source>
</evidence>